<keyword evidence="2" id="KW-1185">Reference proteome</keyword>
<dbReference type="HOGENOM" id="CLU_1771816_0_0_1"/>
<evidence type="ECO:0000313" key="1">
    <source>
        <dbReference type="EnsemblProtists" id="PYU1_T001600"/>
    </source>
</evidence>
<evidence type="ECO:0008006" key="3">
    <source>
        <dbReference type="Google" id="ProtNLM"/>
    </source>
</evidence>
<proteinExistence type="predicted"/>
<protein>
    <recommendedName>
        <fullName evidence="3">START domain-containing protein</fullName>
    </recommendedName>
</protein>
<dbReference type="EnsemblProtists" id="PYU1_T001600">
    <property type="protein sequence ID" value="PYU1_T001600"/>
    <property type="gene ID" value="PYU1_G001600"/>
</dbReference>
<dbReference type="VEuPathDB" id="FungiDB:PYU1_G001600"/>
<name>K3W9F9_GLOUD</name>
<reference evidence="2" key="2">
    <citation type="submission" date="2010-04" db="EMBL/GenBank/DDBJ databases">
        <authorList>
            <person name="Buell R."/>
            <person name="Hamilton J."/>
            <person name="Hostetler J."/>
        </authorList>
    </citation>
    <scope>NUCLEOTIDE SEQUENCE [LARGE SCALE GENOMIC DNA]</scope>
    <source>
        <strain evidence="2">DAOM:BR144</strain>
    </source>
</reference>
<sequence>MNELFCSDDNVVLMKRPLAISLGGGADGAEGCRLQVAVRSVGKRFFASKERIVVCWEGLAEWPRELVEPNGIQSMPMREQGWVMIRRVPGNPGMSILQVCMLAKPGISIESMLKRDHPGQLKSIQDLVIPSYQQLFNSRYQVVENMLFDSKTEPK</sequence>
<organism evidence="1 2">
    <name type="scientific">Globisporangium ultimum (strain ATCC 200006 / CBS 805.95 / DAOM BR144)</name>
    <name type="common">Pythium ultimum</name>
    <dbReference type="NCBI Taxonomy" id="431595"/>
    <lineage>
        <taxon>Eukaryota</taxon>
        <taxon>Sar</taxon>
        <taxon>Stramenopiles</taxon>
        <taxon>Oomycota</taxon>
        <taxon>Peronosporomycetes</taxon>
        <taxon>Pythiales</taxon>
        <taxon>Pythiaceae</taxon>
        <taxon>Globisporangium</taxon>
    </lineage>
</organism>
<evidence type="ECO:0000313" key="2">
    <source>
        <dbReference type="Proteomes" id="UP000019132"/>
    </source>
</evidence>
<reference evidence="2" key="1">
    <citation type="journal article" date="2010" name="Genome Biol.">
        <title>Genome sequence of the necrotrophic plant pathogen Pythium ultimum reveals original pathogenicity mechanisms and effector repertoire.</title>
        <authorList>
            <person name="Levesque C.A."/>
            <person name="Brouwer H."/>
            <person name="Cano L."/>
            <person name="Hamilton J.P."/>
            <person name="Holt C."/>
            <person name="Huitema E."/>
            <person name="Raffaele S."/>
            <person name="Robideau G.P."/>
            <person name="Thines M."/>
            <person name="Win J."/>
            <person name="Zerillo M.M."/>
            <person name="Beakes G.W."/>
            <person name="Boore J.L."/>
            <person name="Busam D."/>
            <person name="Dumas B."/>
            <person name="Ferriera S."/>
            <person name="Fuerstenberg S.I."/>
            <person name="Gachon C.M."/>
            <person name="Gaulin E."/>
            <person name="Govers F."/>
            <person name="Grenville-Briggs L."/>
            <person name="Horner N."/>
            <person name="Hostetler J."/>
            <person name="Jiang R.H."/>
            <person name="Johnson J."/>
            <person name="Krajaejun T."/>
            <person name="Lin H."/>
            <person name="Meijer H.J."/>
            <person name="Moore B."/>
            <person name="Morris P."/>
            <person name="Phuntmart V."/>
            <person name="Puiu D."/>
            <person name="Shetty J."/>
            <person name="Stajich J.E."/>
            <person name="Tripathy S."/>
            <person name="Wawra S."/>
            <person name="van West P."/>
            <person name="Whitty B.R."/>
            <person name="Coutinho P.M."/>
            <person name="Henrissat B."/>
            <person name="Martin F."/>
            <person name="Thomas P.D."/>
            <person name="Tyler B.M."/>
            <person name="De Vries R.P."/>
            <person name="Kamoun S."/>
            <person name="Yandell M."/>
            <person name="Tisserat N."/>
            <person name="Buell C.R."/>
        </authorList>
    </citation>
    <scope>NUCLEOTIDE SEQUENCE</scope>
    <source>
        <strain evidence="2">DAOM:BR144</strain>
    </source>
</reference>
<accession>K3W9F9</accession>
<dbReference type="EMBL" id="GL376626">
    <property type="status" value="NOT_ANNOTATED_CDS"/>
    <property type="molecule type" value="Genomic_DNA"/>
</dbReference>
<dbReference type="Proteomes" id="UP000019132">
    <property type="component" value="Unassembled WGS sequence"/>
</dbReference>
<reference evidence="1" key="3">
    <citation type="submission" date="2015-02" db="UniProtKB">
        <authorList>
            <consortium name="EnsemblProtists"/>
        </authorList>
    </citation>
    <scope>IDENTIFICATION</scope>
    <source>
        <strain evidence="1">DAOM BR144</strain>
    </source>
</reference>
<dbReference type="InParanoid" id="K3W9F9"/>
<dbReference type="AlphaFoldDB" id="K3W9F9"/>